<name>A0A7M7J7I4_VARDE</name>
<dbReference type="RefSeq" id="XP_022647722.1">
    <property type="nucleotide sequence ID" value="XM_022791987.1"/>
</dbReference>
<evidence type="ECO:0000313" key="3">
    <source>
        <dbReference type="EnsemblMetazoa" id="XP_022647722"/>
    </source>
</evidence>
<dbReference type="EnsemblMetazoa" id="XM_022791987">
    <property type="protein sequence ID" value="XP_022647722"/>
    <property type="gene ID" value="LOC111244673"/>
</dbReference>
<reference evidence="3" key="1">
    <citation type="submission" date="2021-01" db="UniProtKB">
        <authorList>
            <consortium name="EnsemblMetazoa"/>
        </authorList>
    </citation>
    <scope>IDENTIFICATION</scope>
</reference>
<organism evidence="3 4">
    <name type="scientific">Varroa destructor</name>
    <name type="common">Honeybee mite</name>
    <dbReference type="NCBI Taxonomy" id="109461"/>
    <lineage>
        <taxon>Eukaryota</taxon>
        <taxon>Metazoa</taxon>
        <taxon>Ecdysozoa</taxon>
        <taxon>Arthropoda</taxon>
        <taxon>Chelicerata</taxon>
        <taxon>Arachnida</taxon>
        <taxon>Acari</taxon>
        <taxon>Parasitiformes</taxon>
        <taxon>Mesostigmata</taxon>
        <taxon>Gamasina</taxon>
        <taxon>Dermanyssoidea</taxon>
        <taxon>Varroidae</taxon>
        <taxon>Varroa</taxon>
    </lineage>
</organism>
<keyword evidence="4" id="KW-1185">Reference proteome</keyword>
<dbReference type="AlphaFoldDB" id="A0A7M7J7I4"/>
<accession>A0A7M7J7I4</accession>
<dbReference type="InParanoid" id="A0A7M7J7I4"/>
<proteinExistence type="predicted"/>
<feature type="region of interest" description="Disordered" evidence="2">
    <location>
        <begin position="26"/>
        <end position="67"/>
    </location>
</feature>
<evidence type="ECO:0000256" key="1">
    <source>
        <dbReference type="SAM" id="Coils"/>
    </source>
</evidence>
<evidence type="ECO:0000256" key="2">
    <source>
        <dbReference type="SAM" id="MobiDB-lite"/>
    </source>
</evidence>
<evidence type="ECO:0000313" key="4">
    <source>
        <dbReference type="Proteomes" id="UP000594260"/>
    </source>
</evidence>
<dbReference type="EnsemblMetazoa" id="XM_022791988">
    <property type="protein sequence ID" value="XP_022647723"/>
    <property type="gene ID" value="LOC111244673"/>
</dbReference>
<sequence length="338" mass="39258">MDLPGFLYRNRHDGRRMLKRLSNRVLAGGRDHSHPDDEMPSGGPALEGQQSAQNSQMECKGDLRPNDQDKRNEALIQALEQNTSKQLAAEQECYAADFEKLTADRLDFQKEQLELEEETKELDKILIDMRKYMDNVLLATHKAKKINMLHEKLQKLLDAAVEQPEWNTSRGKNIARLIGEARQREAQLQAARGLREAINYIEQVVLVSQEMPKDYVLTLADLEEVPQLFEAQNDQAQSFARKYSKYLREWQNDLEKEHFKVSVEREALKRRAKKMVDGHQALANAWGSLLAREAKLNELVHEVPVLRRWLKDLLDRIEQEHVCAKQHWILLRGAVPKW</sequence>
<keyword evidence="1" id="KW-0175">Coiled coil</keyword>
<protein>
    <submittedName>
        <fullName evidence="3">Uncharacterized protein</fullName>
    </submittedName>
</protein>
<dbReference type="GeneID" id="111244673"/>
<dbReference type="KEGG" id="vde:111244673"/>
<dbReference type="Proteomes" id="UP000594260">
    <property type="component" value="Unplaced"/>
</dbReference>
<feature type="compositionally biased region" description="Polar residues" evidence="2">
    <location>
        <begin position="48"/>
        <end position="57"/>
    </location>
</feature>
<dbReference type="RefSeq" id="XP_022647723.1">
    <property type="nucleotide sequence ID" value="XM_022791988.1"/>
</dbReference>
<feature type="coiled-coil region" evidence="1">
    <location>
        <begin position="98"/>
        <end position="135"/>
    </location>
</feature>